<dbReference type="EMBL" id="JBHSCY010000001">
    <property type="protein sequence ID" value="MFC4268015.1"/>
    <property type="molecule type" value="Genomic_DNA"/>
</dbReference>
<keyword evidence="2" id="KW-1185">Reference proteome</keyword>
<comment type="caution">
    <text evidence="1">The sequence shown here is derived from an EMBL/GenBank/DDBJ whole genome shotgun (WGS) entry which is preliminary data.</text>
</comment>
<dbReference type="PANTHER" id="PTHR13318">
    <property type="entry name" value="PARTNER OF PAIRED, ISOFORM B-RELATED"/>
    <property type="match status" value="1"/>
</dbReference>
<dbReference type="InterPro" id="IPR001611">
    <property type="entry name" value="Leu-rich_rpt"/>
</dbReference>
<dbReference type="Gene3D" id="3.80.10.10">
    <property type="entry name" value="Ribonuclease Inhibitor"/>
    <property type="match status" value="1"/>
</dbReference>
<evidence type="ECO:0008006" key="3">
    <source>
        <dbReference type="Google" id="ProtNLM"/>
    </source>
</evidence>
<evidence type="ECO:0000313" key="2">
    <source>
        <dbReference type="Proteomes" id="UP001595826"/>
    </source>
</evidence>
<reference evidence="2" key="1">
    <citation type="journal article" date="2019" name="Int. J. Syst. Evol. Microbiol.">
        <title>The Global Catalogue of Microorganisms (GCM) 10K type strain sequencing project: providing services to taxonomists for standard genome sequencing and annotation.</title>
        <authorList>
            <consortium name="The Broad Institute Genomics Platform"/>
            <consortium name="The Broad Institute Genome Sequencing Center for Infectious Disease"/>
            <person name="Wu L."/>
            <person name="Ma J."/>
        </authorList>
    </citation>
    <scope>NUCLEOTIDE SEQUENCE [LARGE SCALE GENOMIC DNA]</scope>
    <source>
        <strain evidence="2">CECT 8655</strain>
    </source>
</reference>
<dbReference type="Proteomes" id="UP001595826">
    <property type="component" value="Unassembled WGS sequence"/>
</dbReference>
<gene>
    <name evidence="1" type="ORF">ACFOWD_03765</name>
</gene>
<organism evidence="1 2">
    <name type="scientific">Polaribacter marinivivus</name>
    <dbReference type="NCBI Taxonomy" id="1524260"/>
    <lineage>
        <taxon>Bacteria</taxon>
        <taxon>Pseudomonadati</taxon>
        <taxon>Bacteroidota</taxon>
        <taxon>Flavobacteriia</taxon>
        <taxon>Flavobacteriales</taxon>
        <taxon>Flavobacteriaceae</taxon>
    </lineage>
</organism>
<sequence length="186" mass="21208">MGKKGALIEIAGEFFKSKRKHFAFETLYKQVENMKEFKKLALFSSLDSVSLNGTNINDEGLKYLSTCNSINNLNLTFTSISDKGIAHLISLSNLEYLRLKETNITDKSISYFNHMISLKELQVHETNITTKGLLNLNNKSLEELFLSDTSSQEDIINLKHLSRKIPTCKIIVKNNGEFLNGFFEKY</sequence>
<dbReference type="SUPFAM" id="SSF52047">
    <property type="entry name" value="RNI-like"/>
    <property type="match status" value="1"/>
</dbReference>
<name>A0ABV8R7S8_9FLAO</name>
<dbReference type="RefSeq" id="WP_377408240.1">
    <property type="nucleotide sequence ID" value="NZ_JBHSCY010000001.1"/>
</dbReference>
<accession>A0ABV8R7S8</accession>
<dbReference type="InterPro" id="IPR032675">
    <property type="entry name" value="LRR_dom_sf"/>
</dbReference>
<protein>
    <recommendedName>
        <fullName evidence="3">Leucine-rich repeat domain-containing protein</fullName>
    </recommendedName>
</protein>
<evidence type="ECO:0000313" key="1">
    <source>
        <dbReference type="EMBL" id="MFC4268015.1"/>
    </source>
</evidence>
<dbReference type="PANTHER" id="PTHR13318:SF233">
    <property type="entry name" value="BACK DOMAIN-CONTAINING PROTEIN"/>
    <property type="match status" value="1"/>
</dbReference>
<proteinExistence type="predicted"/>
<dbReference type="Pfam" id="PF13516">
    <property type="entry name" value="LRR_6"/>
    <property type="match status" value="1"/>
</dbReference>